<proteinExistence type="predicted"/>
<dbReference type="OrthoDB" id="10311363at2759"/>
<dbReference type="EMBL" id="JAAMPC010000009">
    <property type="protein sequence ID" value="KAG2297129.1"/>
    <property type="molecule type" value="Genomic_DNA"/>
</dbReference>
<protein>
    <submittedName>
        <fullName evidence="1">Uncharacterized protein</fullName>
    </submittedName>
</protein>
<organism evidence="1 2">
    <name type="scientific">Brassica carinata</name>
    <name type="common">Ethiopian mustard</name>
    <name type="synonym">Abyssinian cabbage</name>
    <dbReference type="NCBI Taxonomy" id="52824"/>
    <lineage>
        <taxon>Eukaryota</taxon>
        <taxon>Viridiplantae</taxon>
        <taxon>Streptophyta</taxon>
        <taxon>Embryophyta</taxon>
        <taxon>Tracheophyta</taxon>
        <taxon>Spermatophyta</taxon>
        <taxon>Magnoliopsida</taxon>
        <taxon>eudicotyledons</taxon>
        <taxon>Gunneridae</taxon>
        <taxon>Pentapetalae</taxon>
        <taxon>rosids</taxon>
        <taxon>malvids</taxon>
        <taxon>Brassicales</taxon>
        <taxon>Brassicaceae</taxon>
        <taxon>Brassiceae</taxon>
        <taxon>Brassica</taxon>
    </lineage>
</organism>
<dbReference type="Proteomes" id="UP000886595">
    <property type="component" value="Unassembled WGS sequence"/>
</dbReference>
<accession>A0A8X7S421</accession>
<name>A0A8X7S421_BRACI</name>
<evidence type="ECO:0000313" key="1">
    <source>
        <dbReference type="EMBL" id="KAG2297129.1"/>
    </source>
</evidence>
<gene>
    <name evidence="1" type="ORF">Bca52824_043798</name>
</gene>
<comment type="caution">
    <text evidence="1">The sequence shown here is derived from an EMBL/GenBank/DDBJ whole genome shotgun (WGS) entry which is preliminary data.</text>
</comment>
<reference evidence="1 2" key="1">
    <citation type="submission" date="2020-02" db="EMBL/GenBank/DDBJ databases">
        <authorList>
            <person name="Ma Q."/>
            <person name="Huang Y."/>
            <person name="Song X."/>
            <person name="Pei D."/>
        </authorList>
    </citation>
    <scope>NUCLEOTIDE SEQUENCE [LARGE SCALE GENOMIC DNA]</scope>
    <source>
        <strain evidence="1">Sxm20200214</strain>
        <tissue evidence="1">Leaf</tissue>
    </source>
</reference>
<evidence type="ECO:0000313" key="2">
    <source>
        <dbReference type="Proteomes" id="UP000886595"/>
    </source>
</evidence>
<keyword evidence="2" id="KW-1185">Reference proteome</keyword>
<sequence length="124" mass="13634">MSVKLSEKTLSVENSKISAMQSADRNMVASATRITEVCMLPIMEVLSVYRSYATTFVREGKKEEREAVTESDCPQAMQLLVLKILMRTIMGGYSFYSNGSERSTPASSTNVLDNGLSMSFGVNV</sequence>
<dbReference type="AlphaFoldDB" id="A0A8X7S421"/>